<comment type="subcellular location">
    <subcellularLocation>
        <location evidence="1">Cell membrane</location>
        <topology evidence="1">Multi-pass membrane protein</topology>
    </subcellularLocation>
</comment>
<dbReference type="InterPro" id="IPR003838">
    <property type="entry name" value="ABC3_permease_C"/>
</dbReference>
<feature type="transmembrane region" description="Helical" evidence="8">
    <location>
        <begin position="310"/>
        <end position="337"/>
    </location>
</feature>
<evidence type="ECO:0000256" key="7">
    <source>
        <dbReference type="ARBA" id="ARBA00023136"/>
    </source>
</evidence>
<evidence type="ECO:0000313" key="12">
    <source>
        <dbReference type="Proteomes" id="UP000478837"/>
    </source>
</evidence>
<dbReference type="RefSeq" id="WP_163109516.1">
    <property type="nucleotide sequence ID" value="NZ_JAAAWP010000001.1"/>
</dbReference>
<dbReference type="Pfam" id="PF12704">
    <property type="entry name" value="MacB_PCD"/>
    <property type="match status" value="1"/>
</dbReference>
<dbReference type="InterPro" id="IPR011925">
    <property type="entry name" value="LolCE_TM"/>
</dbReference>
<evidence type="ECO:0000256" key="1">
    <source>
        <dbReference type="ARBA" id="ARBA00004651"/>
    </source>
</evidence>
<dbReference type="Proteomes" id="UP000478837">
    <property type="component" value="Unassembled WGS sequence"/>
</dbReference>
<keyword evidence="11" id="KW-0449">Lipoprotein</keyword>
<accession>A0A6L9MQ26</accession>
<feature type="domain" description="MacB-like periplasmic core" evidence="10">
    <location>
        <begin position="27"/>
        <end position="208"/>
    </location>
</feature>
<feature type="domain" description="ABC3 transporter permease C-terminal" evidence="9">
    <location>
        <begin position="270"/>
        <end position="403"/>
    </location>
</feature>
<feature type="transmembrane region" description="Helical" evidence="8">
    <location>
        <begin position="266"/>
        <end position="290"/>
    </location>
</feature>
<keyword evidence="7 8" id="KW-0472">Membrane</keyword>
<organism evidence="11 12">
    <name type="scientific">Alteromonas hispanica</name>
    <dbReference type="NCBI Taxonomy" id="315421"/>
    <lineage>
        <taxon>Bacteria</taxon>
        <taxon>Pseudomonadati</taxon>
        <taxon>Pseudomonadota</taxon>
        <taxon>Gammaproteobacteria</taxon>
        <taxon>Alteromonadales</taxon>
        <taxon>Alteromonadaceae</taxon>
        <taxon>Alteromonas/Salinimonas group</taxon>
        <taxon>Alteromonas</taxon>
    </lineage>
</organism>
<keyword evidence="5 8" id="KW-0812">Transmembrane</keyword>
<evidence type="ECO:0000256" key="4">
    <source>
        <dbReference type="ARBA" id="ARBA00022475"/>
    </source>
</evidence>
<proteinExistence type="inferred from homology"/>
<evidence type="ECO:0000259" key="10">
    <source>
        <dbReference type="Pfam" id="PF12704"/>
    </source>
</evidence>
<evidence type="ECO:0000313" key="11">
    <source>
        <dbReference type="EMBL" id="NDW20262.1"/>
    </source>
</evidence>
<dbReference type="InterPro" id="IPR025857">
    <property type="entry name" value="MacB_PCD"/>
</dbReference>
<comment type="similarity">
    <text evidence="2">Belongs to the ABC-4 integral membrane protein family. LolC/E subfamily.</text>
</comment>
<keyword evidence="4" id="KW-1003">Cell membrane</keyword>
<name>A0A6L9MQ26_9ALTE</name>
<dbReference type="Pfam" id="PF02687">
    <property type="entry name" value="FtsX"/>
    <property type="match status" value="1"/>
</dbReference>
<dbReference type="EMBL" id="JAAAWP010000001">
    <property type="protein sequence ID" value="NDW20262.1"/>
    <property type="molecule type" value="Genomic_DNA"/>
</dbReference>
<evidence type="ECO:0000256" key="6">
    <source>
        <dbReference type="ARBA" id="ARBA00022989"/>
    </source>
</evidence>
<protein>
    <submittedName>
        <fullName evidence="11">Lipoprotein-releasing ABC transporter permease subunit</fullName>
    </submittedName>
</protein>
<evidence type="ECO:0000256" key="2">
    <source>
        <dbReference type="ARBA" id="ARBA00005236"/>
    </source>
</evidence>
<keyword evidence="12" id="KW-1185">Reference proteome</keyword>
<dbReference type="PANTHER" id="PTHR30489:SF0">
    <property type="entry name" value="LIPOPROTEIN-RELEASING SYSTEM TRANSMEMBRANE PROTEIN LOLE"/>
    <property type="match status" value="1"/>
</dbReference>
<feature type="transmembrane region" description="Helical" evidence="8">
    <location>
        <begin position="376"/>
        <end position="395"/>
    </location>
</feature>
<dbReference type="GO" id="GO:0098797">
    <property type="term" value="C:plasma membrane protein complex"/>
    <property type="evidence" value="ECO:0007669"/>
    <property type="project" value="TreeGrafter"/>
</dbReference>
<dbReference type="NCBIfam" id="TIGR02212">
    <property type="entry name" value="lolCE"/>
    <property type="match status" value="1"/>
</dbReference>
<evidence type="ECO:0000256" key="3">
    <source>
        <dbReference type="ARBA" id="ARBA00022448"/>
    </source>
</evidence>
<dbReference type="GO" id="GO:0044874">
    <property type="term" value="P:lipoprotein localization to outer membrane"/>
    <property type="evidence" value="ECO:0007669"/>
    <property type="project" value="TreeGrafter"/>
</dbReference>
<dbReference type="GO" id="GO:0042953">
    <property type="term" value="P:lipoprotein transport"/>
    <property type="evidence" value="ECO:0007669"/>
    <property type="project" value="InterPro"/>
</dbReference>
<keyword evidence="6 8" id="KW-1133">Transmembrane helix</keyword>
<evidence type="ECO:0000259" key="9">
    <source>
        <dbReference type="Pfam" id="PF02687"/>
    </source>
</evidence>
<dbReference type="InterPro" id="IPR051447">
    <property type="entry name" value="Lipoprotein-release_system"/>
</dbReference>
<sequence length="408" mass="44646">MFAFELAKQFRKSGSQQRFISFISMSSTVGIALGCFVLILLLSVMNGFEKELTSRILSVIPHGELYSVDNRGIDNLEAQRYRLEQDKRIARITPYTKLTGMLQFKGELKAVELTGIIPSENTSQYKERVTDKQWAAFTAEPKGVLVGQGIAEKLQLSVGDPIQVLVPVTTNDLSFKAPKTVSLIVSGFLSIGGELDNLVGLMHLDTASNAAELQSRAQGLQFTFYDAYSANTIMREIGYSYPQAVYMSDWTRTQGHLYNDIQLVRAVVYIALILVIGVACFNIVSSLVMAVREKQAAIAILKTMGATDALIRSIFIFQGAINGVVGITVGVALALLVTPNLSSIVLFVENALGIEVLSGDIYFIDFLPSELQWQDVFITTFVALSLCIMATLYPAQKAAKISPSSSLH</sequence>
<dbReference type="AlphaFoldDB" id="A0A6L9MQ26"/>
<evidence type="ECO:0000256" key="8">
    <source>
        <dbReference type="SAM" id="Phobius"/>
    </source>
</evidence>
<comment type="caution">
    <text evidence="11">The sequence shown here is derived from an EMBL/GenBank/DDBJ whole genome shotgun (WGS) entry which is preliminary data.</text>
</comment>
<feature type="transmembrane region" description="Helical" evidence="8">
    <location>
        <begin position="20"/>
        <end position="45"/>
    </location>
</feature>
<evidence type="ECO:0000256" key="5">
    <source>
        <dbReference type="ARBA" id="ARBA00022692"/>
    </source>
</evidence>
<reference evidence="11 12" key="1">
    <citation type="submission" date="2020-01" db="EMBL/GenBank/DDBJ databases">
        <title>Genomes of bacteria type strains.</title>
        <authorList>
            <person name="Chen J."/>
            <person name="Zhu S."/>
            <person name="Yang J."/>
        </authorList>
    </citation>
    <scope>NUCLEOTIDE SEQUENCE [LARGE SCALE GENOMIC DNA]</scope>
    <source>
        <strain evidence="11 12">LMG 22958</strain>
    </source>
</reference>
<gene>
    <name evidence="11" type="ORF">GTW09_01775</name>
</gene>
<dbReference type="PANTHER" id="PTHR30489">
    <property type="entry name" value="LIPOPROTEIN-RELEASING SYSTEM TRANSMEMBRANE PROTEIN LOLE"/>
    <property type="match status" value="1"/>
</dbReference>
<keyword evidence="3" id="KW-0813">Transport</keyword>